<dbReference type="EMBL" id="CAADRA010000219">
    <property type="protein sequence ID" value="VFT79332.1"/>
    <property type="molecule type" value="Genomic_DNA"/>
</dbReference>
<feature type="region of interest" description="Disordered" evidence="1">
    <location>
        <begin position="1"/>
        <end position="58"/>
    </location>
</feature>
<feature type="compositionally biased region" description="Low complexity" evidence="1">
    <location>
        <begin position="18"/>
        <end position="28"/>
    </location>
</feature>
<evidence type="ECO:0000313" key="3">
    <source>
        <dbReference type="EMBL" id="VFT79332.1"/>
    </source>
</evidence>
<name>A0A485K7X1_9STRA</name>
<gene>
    <name evidence="3" type="primary">Aste57867_2129</name>
    <name evidence="2" type="ORF">As57867_002124</name>
    <name evidence="3" type="ORF">ASTE57867_2129</name>
</gene>
<sequence length="455" mass="49828">MRDDDDDDDDLLDDFPISFDTFSPQSSSSDEDNLLDCNAASDSSGSSGNSNRSSENDSPWQLMEQIQALDAATGGRVGNLLQKLRERAYAPFPLDDWVVYCALCNHYNTHDTAHHLCHVCHRMGIHKSEDCAVVRDFTCTFCGPAPSAGHVSDDHCCGVCYARGLHATCSPTASSSSSASLLSSVVPREWIFYRCDLCGNHGSLHDTSQHLCRKCHTKGDHRTADCPASTPTTAPAPRSASSTIAAALMSSPPSSYASTVLPSLHYLRSQLHANLNLPTLHSLMQQTMRPSSWTDGVKSVPSLVMNEMEARLRQSLHRLGVWRAGSQTPLSTPLTRSFLASPPPSSSVPMNGDDAPVVVSYREGSSVVPERILKYMRLIMHTQVPTNAFDVVVRANAWEEKRPGMVTPRSFPPSPRTRQRYQSHMDSYTESVVLGARAKLIAMTEQQTQKLAPPL</sequence>
<protein>
    <submittedName>
        <fullName evidence="3">Aste57867_2129 protein</fullName>
    </submittedName>
</protein>
<reference evidence="2" key="2">
    <citation type="submission" date="2019-06" db="EMBL/GenBank/DDBJ databases">
        <title>Genomics analysis of Aphanomyces spp. identifies a new class of oomycete effector associated with host adaptation.</title>
        <authorList>
            <person name="Gaulin E."/>
        </authorList>
    </citation>
    <scope>NUCLEOTIDE SEQUENCE</scope>
    <source>
        <strain evidence="2">CBS 578.67</strain>
    </source>
</reference>
<proteinExistence type="predicted"/>
<dbReference type="OrthoDB" id="127926at2759"/>
<evidence type="ECO:0000313" key="2">
    <source>
        <dbReference type="EMBL" id="KAF0717737.1"/>
    </source>
</evidence>
<accession>A0A485K7X1</accession>
<evidence type="ECO:0000313" key="4">
    <source>
        <dbReference type="Proteomes" id="UP000332933"/>
    </source>
</evidence>
<organism evidence="3 4">
    <name type="scientific">Aphanomyces stellatus</name>
    <dbReference type="NCBI Taxonomy" id="120398"/>
    <lineage>
        <taxon>Eukaryota</taxon>
        <taxon>Sar</taxon>
        <taxon>Stramenopiles</taxon>
        <taxon>Oomycota</taxon>
        <taxon>Saprolegniomycetes</taxon>
        <taxon>Saprolegniales</taxon>
        <taxon>Verrucalvaceae</taxon>
        <taxon>Aphanomyces</taxon>
    </lineage>
</organism>
<dbReference type="Proteomes" id="UP000332933">
    <property type="component" value="Unassembled WGS sequence"/>
</dbReference>
<feature type="compositionally biased region" description="Low complexity" evidence="1">
    <location>
        <begin position="38"/>
        <end position="58"/>
    </location>
</feature>
<feature type="compositionally biased region" description="Acidic residues" evidence="1">
    <location>
        <begin position="1"/>
        <end position="13"/>
    </location>
</feature>
<evidence type="ECO:0000256" key="1">
    <source>
        <dbReference type="SAM" id="MobiDB-lite"/>
    </source>
</evidence>
<feature type="region of interest" description="Disordered" evidence="1">
    <location>
        <begin position="220"/>
        <end position="239"/>
    </location>
</feature>
<feature type="compositionally biased region" description="Low complexity" evidence="1">
    <location>
        <begin position="227"/>
        <end position="239"/>
    </location>
</feature>
<dbReference type="AlphaFoldDB" id="A0A485K7X1"/>
<reference evidence="3 4" key="1">
    <citation type="submission" date="2019-03" db="EMBL/GenBank/DDBJ databases">
        <authorList>
            <person name="Gaulin E."/>
            <person name="Dumas B."/>
        </authorList>
    </citation>
    <scope>NUCLEOTIDE SEQUENCE [LARGE SCALE GENOMIC DNA]</scope>
    <source>
        <strain evidence="3">CBS 568.67</strain>
    </source>
</reference>
<dbReference type="EMBL" id="VJMH01000219">
    <property type="protein sequence ID" value="KAF0717737.1"/>
    <property type="molecule type" value="Genomic_DNA"/>
</dbReference>
<keyword evidence="4" id="KW-1185">Reference proteome</keyword>